<organism evidence="2 3">
    <name type="scientific">Haliangium ochraceum (strain DSM 14365 / JCM 11303 / SMP-2)</name>
    <dbReference type="NCBI Taxonomy" id="502025"/>
    <lineage>
        <taxon>Bacteria</taxon>
        <taxon>Pseudomonadati</taxon>
        <taxon>Myxococcota</taxon>
        <taxon>Polyangia</taxon>
        <taxon>Haliangiales</taxon>
        <taxon>Kofleriaceae</taxon>
        <taxon>Haliangium</taxon>
    </lineage>
</organism>
<feature type="region of interest" description="Disordered" evidence="1">
    <location>
        <begin position="205"/>
        <end position="231"/>
    </location>
</feature>
<dbReference type="KEGG" id="hoh:Hoch_1581"/>
<proteinExistence type="predicted"/>
<keyword evidence="3" id="KW-1185">Reference proteome</keyword>
<protein>
    <recommendedName>
        <fullName evidence="4">Peptidase M10 metallopeptidase domain-containing protein</fullName>
    </recommendedName>
</protein>
<dbReference type="Proteomes" id="UP000001880">
    <property type="component" value="Chromosome"/>
</dbReference>
<dbReference type="EMBL" id="CP001804">
    <property type="protein sequence ID" value="ACY14132.1"/>
    <property type="molecule type" value="Genomic_DNA"/>
</dbReference>
<dbReference type="eggNOG" id="ENOG5030TGW">
    <property type="taxonomic scope" value="Bacteria"/>
</dbReference>
<evidence type="ECO:0000313" key="3">
    <source>
        <dbReference type="Proteomes" id="UP000001880"/>
    </source>
</evidence>
<dbReference type="OrthoDB" id="5505577at2"/>
<name>D0LVZ8_HALO1</name>
<evidence type="ECO:0008006" key="4">
    <source>
        <dbReference type="Google" id="ProtNLM"/>
    </source>
</evidence>
<dbReference type="RefSeq" id="WP_012826741.1">
    <property type="nucleotide sequence ID" value="NC_013440.1"/>
</dbReference>
<dbReference type="HOGENOM" id="CLU_1198438_0_0_7"/>
<feature type="compositionally biased region" description="Low complexity" evidence="1">
    <location>
        <begin position="213"/>
        <end position="231"/>
    </location>
</feature>
<dbReference type="AlphaFoldDB" id="D0LVZ8"/>
<accession>D0LVZ8</accession>
<sequence>MSRQPRQPWKPIWPAPVVALVLCAAVLGLGAGPATAETIHVEIRPMVAVADGTPVVDRAWLLAQVERANAIFAGYELQFVLGPSGTFDAPVEAQDRPDRNALARHVAPKVLNLFVVGKLMDIHEAGVIRRGVHWKAEHRGERVHYVILAAYAETGILAHELAHFFGNPKHRHEPGNLVGYVPGEGLPRLDPDQQQRMRRALRRMLRSGELARRPAPADAAAPGSAPAPKTP</sequence>
<evidence type="ECO:0000313" key="2">
    <source>
        <dbReference type="EMBL" id="ACY14132.1"/>
    </source>
</evidence>
<gene>
    <name evidence="2" type="ordered locus">Hoch_1581</name>
</gene>
<reference evidence="2 3" key="1">
    <citation type="journal article" date="2010" name="Stand. Genomic Sci.">
        <title>Complete genome sequence of Haliangium ochraceum type strain (SMP-2).</title>
        <authorList>
            <consortium name="US DOE Joint Genome Institute (JGI-PGF)"/>
            <person name="Ivanova N."/>
            <person name="Daum C."/>
            <person name="Lang E."/>
            <person name="Abt B."/>
            <person name="Kopitz M."/>
            <person name="Saunders E."/>
            <person name="Lapidus A."/>
            <person name="Lucas S."/>
            <person name="Glavina Del Rio T."/>
            <person name="Nolan M."/>
            <person name="Tice H."/>
            <person name="Copeland A."/>
            <person name="Cheng J.F."/>
            <person name="Chen F."/>
            <person name="Bruce D."/>
            <person name="Goodwin L."/>
            <person name="Pitluck S."/>
            <person name="Mavromatis K."/>
            <person name="Pati A."/>
            <person name="Mikhailova N."/>
            <person name="Chen A."/>
            <person name="Palaniappan K."/>
            <person name="Land M."/>
            <person name="Hauser L."/>
            <person name="Chang Y.J."/>
            <person name="Jeffries C.D."/>
            <person name="Detter J.C."/>
            <person name="Brettin T."/>
            <person name="Rohde M."/>
            <person name="Goker M."/>
            <person name="Bristow J."/>
            <person name="Markowitz V."/>
            <person name="Eisen J.A."/>
            <person name="Hugenholtz P."/>
            <person name="Kyrpides N.C."/>
            <person name="Klenk H.P."/>
        </authorList>
    </citation>
    <scope>NUCLEOTIDE SEQUENCE [LARGE SCALE GENOMIC DNA]</scope>
    <source>
        <strain evidence="3">DSM 14365 / CIP 107738 / JCM 11303 / AJ 13395 / SMP-2</strain>
    </source>
</reference>
<evidence type="ECO:0000256" key="1">
    <source>
        <dbReference type="SAM" id="MobiDB-lite"/>
    </source>
</evidence>